<keyword evidence="4" id="KW-1185">Reference proteome</keyword>
<evidence type="ECO:0000259" key="2">
    <source>
        <dbReference type="SMART" id="SM01349"/>
    </source>
</evidence>
<feature type="domain" description="TOG" evidence="2">
    <location>
        <begin position="51"/>
        <end position="285"/>
    </location>
</feature>
<dbReference type="PANTHER" id="PTHR21567:SF9">
    <property type="entry name" value="CLIP-ASSOCIATING PROTEIN"/>
    <property type="match status" value="1"/>
</dbReference>
<dbReference type="PANTHER" id="PTHR21567">
    <property type="entry name" value="CLASP"/>
    <property type="match status" value="1"/>
</dbReference>
<dbReference type="SUPFAM" id="SSF48371">
    <property type="entry name" value="ARM repeat"/>
    <property type="match status" value="1"/>
</dbReference>
<gene>
    <name evidence="3" type="primary">g2079</name>
    <name evidence="3" type="ORF">VP750_LOCUS1783</name>
</gene>
<dbReference type="InterPro" id="IPR016024">
    <property type="entry name" value="ARM-type_fold"/>
</dbReference>
<organism evidence="3 4">
    <name type="scientific">Coccomyxa viridis</name>
    <dbReference type="NCBI Taxonomy" id="1274662"/>
    <lineage>
        <taxon>Eukaryota</taxon>
        <taxon>Viridiplantae</taxon>
        <taxon>Chlorophyta</taxon>
        <taxon>core chlorophytes</taxon>
        <taxon>Trebouxiophyceae</taxon>
        <taxon>Trebouxiophyceae incertae sedis</taxon>
        <taxon>Coccomyxaceae</taxon>
        <taxon>Coccomyxa</taxon>
    </lineage>
</organism>
<feature type="compositionally biased region" description="Polar residues" evidence="1">
    <location>
        <begin position="744"/>
        <end position="759"/>
    </location>
</feature>
<comment type="caution">
    <text evidence="3">The sequence shown here is derived from an EMBL/GenBank/DDBJ whole genome shotgun (WGS) entry which is preliminary data.</text>
</comment>
<evidence type="ECO:0000313" key="4">
    <source>
        <dbReference type="Proteomes" id="UP001497392"/>
    </source>
</evidence>
<proteinExistence type="predicted"/>
<name>A0ABP1FLP9_9CHLO</name>
<dbReference type="Gene3D" id="1.25.10.10">
    <property type="entry name" value="Leucine-rich Repeat Variant"/>
    <property type="match status" value="3"/>
</dbReference>
<feature type="region of interest" description="Disordered" evidence="1">
    <location>
        <begin position="740"/>
        <end position="762"/>
    </location>
</feature>
<feature type="domain" description="TOG" evidence="2">
    <location>
        <begin position="833"/>
        <end position="1061"/>
    </location>
</feature>
<evidence type="ECO:0000256" key="1">
    <source>
        <dbReference type="SAM" id="MobiDB-lite"/>
    </source>
</evidence>
<dbReference type="InterPro" id="IPR024395">
    <property type="entry name" value="CLASP_N_dom"/>
</dbReference>
<dbReference type="InterPro" id="IPR011989">
    <property type="entry name" value="ARM-like"/>
</dbReference>
<dbReference type="Pfam" id="PF12348">
    <property type="entry name" value="CLASP_N"/>
    <property type="match status" value="1"/>
</dbReference>
<dbReference type="EMBL" id="CAXHTA020000003">
    <property type="protein sequence ID" value="CAL5220124.1"/>
    <property type="molecule type" value="Genomic_DNA"/>
</dbReference>
<evidence type="ECO:0000313" key="3">
    <source>
        <dbReference type="EMBL" id="CAL5220124.1"/>
    </source>
</evidence>
<feature type="region of interest" description="Disordered" evidence="1">
    <location>
        <begin position="1"/>
        <end position="47"/>
    </location>
</feature>
<dbReference type="Proteomes" id="UP001497392">
    <property type="component" value="Unassembled WGS sequence"/>
</dbReference>
<accession>A0ABP1FLP9</accession>
<feature type="domain" description="TOG" evidence="2">
    <location>
        <begin position="406"/>
        <end position="652"/>
    </location>
</feature>
<dbReference type="InterPro" id="IPR034085">
    <property type="entry name" value="TOG"/>
</dbReference>
<protein>
    <submittedName>
        <fullName evidence="3">G2079 protein</fullName>
    </submittedName>
</protein>
<sequence>MGGSDVEQASSAASSISQPTSRRGGFMDSGGYTRSGELPTADPVSVTTDRELKQELDSILKKLSPTAEWTVRIQALLRLEGVVLGGAPSFHAFLELFRPLQDPLITQLLDRRSAVSRQACQLICVLSQAMGSQFDSLAVQILPALFKVLVITVQVMADAAHECIRAIVTNSHSWRIVQRISDAICKDRSPKLRLCCAEYLAQVIHDWDAVEYERSTDALESAIKAAVQDALSETRNAGRAAFSAYSRARPDRVSAVLASVDNSLRQKLKEGLQEGLPALERIAPAPAKPPARRQSAIPALHAARDAAGPARHITGKPAPRGRFSIAAPAEAAALAQSQLPAQAPPARASMKPRKSLAGAALRVNLPVDATGVYGDRRQTAYSGQTASAMQPPASMDLHLSSSEYVSSCSHSDDGAAAVPFAQLLSNAAAGGSDWKIRVDGFESLTAALCSPSGAHGVAANLDRLVALFVENIGESHAKVAAACLHALAAAFSTAGSQLERHLDRLMPLLLLRAVDGKEPIRRAASQALTILPGSVSADAYLAALTGAVGNRKSIKAQVAAMDSFIAAAEQRLLPGSQIIPHILRDWVERLAGLAVDKHLEVRRTAEQALARVHSLVDSSVLREHLDAVDLASDIRTTLLQILQVASAAEAPEACPTEERSQEAQHTQLAAVPESCADPSDTAELELESRLRLSQNSVGADEPAAGLPMDSKAGQAGSALGHSAQQELVRAQPTVLLPVEESADSENGQAADQTPTSSMRLPSPHIQREALSPLLEISNFRNQPAASQAAASPKLESPLSMRTPGSKLFSLSQFATPPTALPARRAYGSMADAQAHVEMLMDGVKGPLPLLCLQALPAALASTPSAVWEPMLSESMLPAFKGHALHGELEVRKAALLGLEAVGRHAVLLEMGHFEGTVSGLLTCCCDASREVCMLAQQALEAIAGKLPRQQAFQKFVDALYKEQQDAMGEAPVIQVLLRCCGVLVRSMGRAEADVALQGDLMPALIKAFQHSSADVRKAVVFLLVDAWKQVGQDLMPYLKDLSTSQQKLVAIYIDRASQQQM</sequence>
<dbReference type="Pfam" id="PF21040">
    <property type="entry name" value="CEP104-like_TOG"/>
    <property type="match status" value="1"/>
</dbReference>
<dbReference type="SMART" id="SM01349">
    <property type="entry name" value="TOG"/>
    <property type="match status" value="3"/>
</dbReference>
<reference evidence="3 4" key="1">
    <citation type="submission" date="2024-06" db="EMBL/GenBank/DDBJ databases">
        <authorList>
            <person name="Kraege A."/>
            <person name="Thomma B."/>
        </authorList>
    </citation>
    <scope>NUCLEOTIDE SEQUENCE [LARGE SCALE GENOMIC DNA]</scope>
</reference>
<feature type="region of interest" description="Disordered" evidence="1">
    <location>
        <begin position="652"/>
        <end position="722"/>
    </location>
</feature>